<keyword evidence="1" id="KW-0175">Coiled coil</keyword>
<name>A0A699GVD0_TANCI</name>
<reference evidence="3" key="1">
    <citation type="journal article" date="2019" name="Sci. Rep.">
        <title>Draft genome of Tanacetum cinerariifolium, the natural source of mosquito coil.</title>
        <authorList>
            <person name="Yamashiro T."/>
            <person name="Shiraishi A."/>
            <person name="Satake H."/>
            <person name="Nakayama K."/>
        </authorList>
    </citation>
    <scope>NUCLEOTIDE SEQUENCE</scope>
</reference>
<gene>
    <name evidence="3" type="ORF">Tci_221809</name>
</gene>
<feature type="coiled-coil region" evidence="1">
    <location>
        <begin position="520"/>
        <end position="550"/>
    </location>
</feature>
<evidence type="ECO:0000256" key="2">
    <source>
        <dbReference type="SAM" id="MobiDB-lite"/>
    </source>
</evidence>
<organism evidence="3">
    <name type="scientific">Tanacetum cinerariifolium</name>
    <name type="common">Dalmatian daisy</name>
    <name type="synonym">Chrysanthemum cinerariifolium</name>
    <dbReference type="NCBI Taxonomy" id="118510"/>
    <lineage>
        <taxon>Eukaryota</taxon>
        <taxon>Viridiplantae</taxon>
        <taxon>Streptophyta</taxon>
        <taxon>Embryophyta</taxon>
        <taxon>Tracheophyta</taxon>
        <taxon>Spermatophyta</taxon>
        <taxon>Magnoliopsida</taxon>
        <taxon>eudicotyledons</taxon>
        <taxon>Gunneridae</taxon>
        <taxon>Pentapetalae</taxon>
        <taxon>asterids</taxon>
        <taxon>campanulids</taxon>
        <taxon>Asterales</taxon>
        <taxon>Asteraceae</taxon>
        <taxon>Asteroideae</taxon>
        <taxon>Anthemideae</taxon>
        <taxon>Anthemidinae</taxon>
        <taxon>Tanacetum</taxon>
    </lineage>
</organism>
<sequence>MVAYLSKSNASEGFNQIIDFLNRSSIKYALTVNPNIYVSYIKQFWTTVAVKKVNDVIRLQALVDKKKVVVTKATIRDALRLDDAEGVECLPNEEIFAELARMGYEKPSTKLTFYKALLLSQWKFLIHTILQCMNSKRTSWNEFSSSMASAVICLSSGDLSTHTTKYTFHALTQKVFANMRRVGKGFSGVETPLFKGMLVEQQVAEEGDADENDENVNAGDADKGDVSAANAEVPTVTEEPSIQSPTPPALPPQPYQDILSTSQTQPTPPQSPQGRMILNMDVDADVVLDEAKEVAATKDGHSADIQGRTAESQVEIYKIDLGHANKVLSMQEDESEPTKVQEVVDVVTTAKIINVVTPASETITAASINISTAEAQVPAVTLTVAPSRRRKGVVIKDIQEESTTSIIISAETKSKDKGKGILVEEPKPLKKKQQIKQDEKYARELEAELNKNIDWDKAINNVKKKAKEDPAVKRYQVLKRNPQTKAQARKNMMVYLKNVVGFKMDYFRGMSYNDIRPIFEAKFNSNVAFLQKTKEQIEEEESRALKRLNETPAKRVAKRQKMDEEVEELKIHLQIVPNEDDDVYTEATLLARKVPVVDYQIIELNNKPYYKIIRADDTHQFFAIDVAQRVKEKHAKCLMLLVKDLVLPSQD</sequence>
<proteinExistence type="predicted"/>
<dbReference type="AlphaFoldDB" id="A0A699GVD0"/>
<accession>A0A699GVD0</accession>
<feature type="region of interest" description="Disordered" evidence="2">
    <location>
        <begin position="205"/>
        <end position="275"/>
    </location>
</feature>
<dbReference type="EMBL" id="BKCJ010060913">
    <property type="protein sequence ID" value="GEW49833.1"/>
    <property type="molecule type" value="Genomic_DNA"/>
</dbReference>
<evidence type="ECO:0000313" key="3">
    <source>
        <dbReference type="EMBL" id="GEW49833.1"/>
    </source>
</evidence>
<evidence type="ECO:0008006" key="4">
    <source>
        <dbReference type="Google" id="ProtNLM"/>
    </source>
</evidence>
<protein>
    <recommendedName>
        <fullName evidence="4">Xylulose kinase-1</fullName>
    </recommendedName>
</protein>
<evidence type="ECO:0000256" key="1">
    <source>
        <dbReference type="SAM" id="Coils"/>
    </source>
</evidence>
<feature type="compositionally biased region" description="Pro residues" evidence="2">
    <location>
        <begin position="245"/>
        <end position="254"/>
    </location>
</feature>
<comment type="caution">
    <text evidence="3">The sequence shown here is derived from an EMBL/GenBank/DDBJ whole genome shotgun (WGS) entry which is preliminary data.</text>
</comment>
<feature type="compositionally biased region" description="Acidic residues" evidence="2">
    <location>
        <begin position="205"/>
        <end position="214"/>
    </location>
</feature>